<sequence>MSARTDLRISDSRASVRATSYVVYAFLFGVWSVLISCGWRGLTHSAGAIMRENCERLRRRCGDRTGLMREKDGEGVWGVGVAGAQPHGGELQAACSSGNGRTGRIEGRSGATYESHRSAVSGRTVEVRRKESKTHPKRTDRPNTEAN</sequence>
<feature type="transmembrane region" description="Helical" evidence="2">
    <location>
        <begin position="21"/>
        <end position="42"/>
    </location>
</feature>
<keyword evidence="2" id="KW-1133">Transmembrane helix</keyword>
<keyword evidence="4" id="KW-1185">Reference proteome</keyword>
<evidence type="ECO:0000256" key="2">
    <source>
        <dbReference type="SAM" id="Phobius"/>
    </source>
</evidence>
<accession>A0A9X6NLG7</accession>
<evidence type="ECO:0000313" key="3">
    <source>
        <dbReference type="EMBL" id="OWA55379.1"/>
    </source>
</evidence>
<reference evidence="4" key="1">
    <citation type="submission" date="2017-01" db="EMBL/GenBank/DDBJ databases">
        <title>Comparative genomics of anhydrobiosis in the tardigrade Hypsibius dujardini.</title>
        <authorList>
            <person name="Yoshida Y."/>
            <person name="Koutsovoulos G."/>
            <person name="Laetsch D."/>
            <person name="Stevens L."/>
            <person name="Kumar S."/>
            <person name="Horikawa D."/>
            <person name="Ishino K."/>
            <person name="Komine S."/>
            <person name="Tomita M."/>
            <person name="Blaxter M."/>
            <person name="Arakawa K."/>
        </authorList>
    </citation>
    <scope>NUCLEOTIDE SEQUENCE [LARGE SCALE GENOMIC DNA]</scope>
    <source>
        <strain evidence="4">Z151</strain>
    </source>
</reference>
<dbReference type="AlphaFoldDB" id="A0A9X6NLG7"/>
<comment type="caution">
    <text evidence="3">The sequence shown here is derived from an EMBL/GenBank/DDBJ whole genome shotgun (WGS) entry which is preliminary data.</text>
</comment>
<name>A0A9X6NLG7_HYPEX</name>
<gene>
    <name evidence="3" type="ORF">BV898_19763</name>
</gene>
<keyword evidence="2" id="KW-0472">Membrane</keyword>
<organism evidence="3 4">
    <name type="scientific">Hypsibius exemplaris</name>
    <name type="common">Freshwater tardigrade</name>
    <dbReference type="NCBI Taxonomy" id="2072580"/>
    <lineage>
        <taxon>Eukaryota</taxon>
        <taxon>Metazoa</taxon>
        <taxon>Ecdysozoa</taxon>
        <taxon>Tardigrada</taxon>
        <taxon>Eutardigrada</taxon>
        <taxon>Parachela</taxon>
        <taxon>Hypsibioidea</taxon>
        <taxon>Hypsibiidae</taxon>
        <taxon>Hypsibius</taxon>
    </lineage>
</organism>
<dbReference type="Proteomes" id="UP000192578">
    <property type="component" value="Unassembled WGS sequence"/>
</dbReference>
<evidence type="ECO:0000313" key="4">
    <source>
        <dbReference type="Proteomes" id="UP000192578"/>
    </source>
</evidence>
<dbReference type="EMBL" id="MTYJ01000717">
    <property type="protein sequence ID" value="OWA55379.1"/>
    <property type="molecule type" value="Genomic_DNA"/>
</dbReference>
<proteinExistence type="predicted"/>
<feature type="region of interest" description="Disordered" evidence="1">
    <location>
        <begin position="88"/>
        <end position="147"/>
    </location>
</feature>
<evidence type="ECO:0000256" key="1">
    <source>
        <dbReference type="SAM" id="MobiDB-lite"/>
    </source>
</evidence>
<keyword evidence="2" id="KW-0812">Transmembrane</keyword>
<feature type="compositionally biased region" description="Basic and acidic residues" evidence="1">
    <location>
        <begin position="125"/>
        <end position="147"/>
    </location>
</feature>
<protein>
    <submittedName>
        <fullName evidence="3">Uncharacterized protein</fullName>
    </submittedName>
</protein>